<dbReference type="STRING" id="889378.Spiaf_2657"/>
<accession>H9UME0</accession>
<protein>
    <submittedName>
        <fullName evidence="1">Uncharacterized protein</fullName>
    </submittedName>
</protein>
<reference evidence="2" key="1">
    <citation type="journal article" date="2013" name="Stand. Genomic Sci.">
        <title>Complete genome sequence of the halophilic bacterium Spirochaeta africana type strain (Z-7692(T)) from the alkaline Lake Magadi in the East African Rift.</title>
        <authorList>
            <person name="Liolos K."/>
            <person name="Abt B."/>
            <person name="Scheuner C."/>
            <person name="Teshima H."/>
            <person name="Held B."/>
            <person name="Lapidus A."/>
            <person name="Nolan M."/>
            <person name="Lucas S."/>
            <person name="Deshpande S."/>
            <person name="Cheng J.F."/>
            <person name="Tapia R."/>
            <person name="Goodwin L.A."/>
            <person name="Pitluck S."/>
            <person name="Pagani I."/>
            <person name="Ivanova N."/>
            <person name="Mavromatis K."/>
            <person name="Mikhailova N."/>
            <person name="Huntemann M."/>
            <person name="Pati A."/>
            <person name="Chen A."/>
            <person name="Palaniappan K."/>
            <person name="Land M."/>
            <person name="Rohde M."/>
            <person name="Tindall B.J."/>
            <person name="Detter J.C."/>
            <person name="Goker M."/>
            <person name="Bristow J."/>
            <person name="Eisen J.A."/>
            <person name="Markowitz V."/>
            <person name="Hugenholtz P."/>
            <person name="Woyke T."/>
            <person name="Klenk H.P."/>
            <person name="Kyrpides N.C."/>
        </authorList>
    </citation>
    <scope>NUCLEOTIDE SEQUENCE</scope>
    <source>
        <strain evidence="2">ATCC 700263 / DSM 8902 / Z-7692</strain>
    </source>
</reference>
<dbReference type="AlphaFoldDB" id="H9UME0"/>
<sequence length="308" mass="35451">MSAGLPSVLIPYPGPVDAGWQDIFVYLRPESNGVQIESAILKVFSQQPSYKTDLTLAYMANLPGEFMMANHVVENHYQVQLHFAVHGRNAFTPHMKYVFSRYFQVDFDQANIYGAFTALRVFRLSPEELFKLWVDPADLLEINGQIIKRVGGNYVVNYNIPALLHKHSRTTDIAVLMFRTRLSYPEFAATVEQVRDSLVEMGYLKPTEPLGRIFHYSKGPMDQLRDGLGYLYTANGSNIAFEDLSFARYLMEHGVSKSVILNLVKFPVVVMDDDREVDFFRLTDGCDYLHCIRIMRRIRSQYMYTLNQ</sequence>
<proteinExistence type="predicted"/>
<name>H9UME0_SPIAZ</name>
<keyword evidence="2" id="KW-1185">Reference proteome</keyword>
<dbReference type="HOGENOM" id="CLU_902865_0_0_12"/>
<dbReference type="KEGG" id="sfc:Spiaf_2657"/>
<gene>
    <name evidence="1" type="ordered locus">Spiaf_2657</name>
</gene>
<dbReference type="EMBL" id="CP003282">
    <property type="protein sequence ID" value="AFG38683.1"/>
    <property type="molecule type" value="Genomic_DNA"/>
</dbReference>
<dbReference type="Proteomes" id="UP000007383">
    <property type="component" value="Chromosome"/>
</dbReference>
<evidence type="ECO:0000313" key="2">
    <source>
        <dbReference type="Proteomes" id="UP000007383"/>
    </source>
</evidence>
<organism evidence="1 2">
    <name type="scientific">Spirochaeta africana (strain ATCC 700263 / DSM 8902 / Z-7692)</name>
    <dbReference type="NCBI Taxonomy" id="889378"/>
    <lineage>
        <taxon>Bacteria</taxon>
        <taxon>Pseudomonadati</taxon>
        <taxon>Spirochaetota</taxon>
        <taxon>Spirochaetia</taxon>
        <taxon>Spirochaetales</taxon>
        <taxon>Spirochaetaceae</taxon>
        <taxon>Spirochaeta</taxon>
    </lineage>
</organism>
<evidence type="ECO:0000313" key="1">
    <source>
        <dbReference type="EMBL" id="AFG38683.1"/>
    </source>
</evidence>
<dbReference type="PATRIC" id="fig|889378.3.peg.2631"/>